<name>A0ABS0XJ29_9ACTN</name>
<accession>A0ABS0XJ29</accession>
<organism evidence="1 2">
    <name type="scientific">Streptomyces flavofungini</name>
    <dbReference type="NCBI Taxonomy" id="68200"/>
    <lineage>
        <taxon>Bacteria</taxon>
        <taxon>Bacillati</taxon>
        <taxon>Actinomycetota</taxon>
        <taxon>Actinomycetes</taxon>
        <taxon>Kitasatosporales</taxon>
        <taxon>Streptomycetaceae</taxon>
        <taxon>Streptomyces</taxon>
    </lineage>
</organism>
<comment type="caution">
    <text evidence="1">The sequence shown here is derived from an EMBL/GenBank/DDBJ whole genome shotgun (WGS) entry which is preliminary data.</text>
</comment>
<dbReference type="RefSeq" id="WP_190120584.1">
    <property type="nucleotide sequence ID" value="NZ_BMVR01000031.1"/>
</dbReference>
<proteinExistence type="predicted"/>
<evidence type="ECO:0000313" key="2">
    <source>
        <dbReference type="Proteomes" id="UP000634780"/>
    </source>
</evidence>
<protein>
    <submittedName>
        <fullName evidence="1">Uncharacterized protein</fullName>
    </submittedName>
</protein>
<evidence type="ECO:0000313" key="1">
    <source>
        <dbReference type="EMBL" id="MBJ3813200.1"/>
    </source>
</evidence>
<gene>
    <name evidence="1" type="ORF">JGB26_40165</name>
</gene>
<dbReference type="EMBL" id="JAEKOZ010000054">
    <property type="protein sequence ID" value="MBJ3813200.1"/>
    <property type="molecule type" value="Genomic_DNA"/>
</dbReference>
<reference evidence="1 2" key="1">
    <citation type="submission" date="2020-12" db="EMBL/GenBank/DDBJ databases">
        <title>Streptomyces typhae sp. nov., a novel endophytic actinomycete isolated from the root of cattail pollen (Typha angustifolia L.).</title>
        <authorList>
            <person name="Peng C."/>
            <person name="Liu C."/>
        </authorList>
    </citation>
    <scope>NUCLEOTIDE SEQUENCE [LARGE SCALE GENOMIC DNA]</scope>
    <source>
        <strain evidence="1 2">JCM 4753</strain>
    </source>
</reference>
<keyword evidence="2" id="KW-1185">Reference proteome</keyword>
<dbReference type="Proteomes" id="UP000634780">
    <property type="component" value="Unassembled WGS sequence"/>
</dbReference>
<sequence>MTPREGDLASQFQRVARATGRANPPLPGAALRGWEEVVKLCAEGYDFDVSEYLNDLSIRELLQDAVDDPVVKSLPECSWFSAELSRIDDGFRTVLTNGPVVQPDESHWWRRSLPARGQQEFVDDVRERYGVDIEVIEAAD</sequence>